<comment type="similarity">
    <text evidence="2">Belongs to the NAD(P)-dependent epimerase/dehydratase family. Dihydroflavonol-4-reductase subfamily.</text>
</comment>
<sequence>MSGELVLVTGGSGFIGVHCIVQLLEAGYRVRTSLRSLARADEVRAMVAEGGADAAGVEFAELDLLHDDGWLDAATGATYLLHVASPFPATQPQDPDELIVPARDGTVRAVRAARDARVRRVVLTSSFAAVGYGAPHPGRPYAEDDWTDPADERLTPYVRSKAVAERAAWDFIDREAPDLELAVVNPVAVFGPTLGRDLSSSLHLLRTFLNGEVRGIPDAATNAVDVRDVAALHLAAMTHPDAAGERFLAVAGDPMPFTEVAAMLRERLGDAARHVPTRAVPSWVVRIAARFDPDVRAVLPQLGRRPYASHAKAERMLGWHPRSNEEAILASAESLLRLGLVRG</sequence>
<gene>
    <name evidence="4" type="ORF">FYC51_10220</name>
</gene>
<dbReference type="InterPro" id="IPR001509">
    <property type="entry name" value="Epimerase_deHydtase"/>
</dbReference>
<dbReference type="Gene3D" id="3.40.50.720">
    <property type="entry name" value="NAD(P)-binding Rossmann-like Domain"/>
    <property type="match status" value="1"/>
</dbReference>
<name>A0A5S4V7W9_9MICO</name>
<comment type="caution">
    <text evidence="4">The sequence shown here is derived from an EMBL/GenBank/DDBJ whole genome shotgun (WGS) entry which is preliminary data.</text>
</comment>
<dbReference type="InterPro" id="IPR050425">
    <property type="entry name" value="NAD(P)_dehydrat-like"/>
</dbReference>
<dbReference type="PANTHER" id="PTHR10366:SF564">
    <property type="entry name" value="STEROL-4-ALPHA-CARBOXYLATE 3-DEHYDROGENASE, DECARBOXYLATING"/>
    <property type="match status" value="1"/>
</dbReference>
<dbReference type="RefSeq" id="WP_148733437.1">
    <property type="nucleotide sequence ID" value="NZ_VSSB01000001.1"/>
</dbReference>
<reference evidence="4 5" key="1">
    <citation type="submission" date="2019-08" db="EMBL/GenBank/DDBJ databases">
        <authorList>
            <person name="Hu J."/>
        </authorList>
    </citation>
    <scope>NUCLEOTIDE SEQUENCE [LARGE SCALE GENOMIC DNA]</scope>
    <source>
        <strain evidence="4 5">NEAU-184</strain>
    </source>
</reference>
<dbReference type="PANTHER" id="PTHR10366">
    <property type="entry name" value="NAD DEPENDENT EPIMERASE/DEHYDRATASE"/>
    <property type="match status" value="1"/>
</dbReference>
<feature type="domain" description="NAD-dependent epimerase/dehydratase" evidence="3">
    <location>
        <begin position="6"/>
        <end position="244"/>
    </location>
</feature>
<protein>
    <submittedName>
        <fullName evidence="4">NAD-dependent epimerase/dehydratase family protein</fullName>
    </submittedName>
</protein>
<keyword evidence="5" id="KW-1185">Reference proteome</keyword>
<dbReference type="InterPro" id="IPR036291">
    <property type="entry name" value="NAD(P)-bd_dom_sf"/>
</dbReference>
<dbReference type="SUPFAM" id="SSF51735">
    <property type="entry name" value="NAD(P)-binding Rossmann-fold domains"/>
    <property type="match status" value="1"/>
</dbReference>
<keyword evidence="1" id="KW-0560">Oxidoreductase</keyword>
<dbReference type="Pfam" id="PF01370">
    <property type="entry name" value="Epimerase"/>
    <property type="match status" value="1"/>
</dbReference>
<dbReference type="EMBL" id="VSSB01000001">
    <property type="protein sequence ID" value="TYL53973.1"/>
    <property type="molecule type" value="Genomic_DNA"/>
</dbReference>
<evidence type="ECO:0000313" key="4">
    <source>
        <dbReference type="EMBL" id="TYL53973.1"/>
    </source>
</evidence>
<dbReference type="Proteomes" id="UP000325243">
    <property type="component" value="Unassembled WGS sequence"/>
</dbReference>
<organism evidence="4 5">
    <name type="scientific">Agromyces mariniharenae</name>
    <dbReference type="NCBI Taxonomy" id="2604423"/>
    <lineage>
        <taxon>Bacteria</taxon>
        <taxon>Bacillati</taxon>
        <taxon>Actinomycetota</taxon>
        <taxon>Actinomycetes</taxon>
        <taxon>Micrococcales</taxon>
        <taxon>Microbacteriaceae</taxon>
        <taxon>Agromyces</taxon>
    </lineage>
</organism>
<dbReference type="GO" id="GO:0016616">
    <property type="term" value="F:oxidoreductase activity, acting on the CH-OH group of donors, NAD or NADP as acceptor"/>
    <property type="evidence" value="ECO:0007669"/>
    <property type="project" value="TreeGrafter"/>
</dbReference>
<evidence type="ECO:0000313" key="5">
    <source>
        <dbReference type="Proteomes" id="UP000325243"/>
    </source>
</evidence>
<dbReference type="AlphaFoldDB" id="A0A5S4V7W9"/>
<proteinExistence type="inferred from homology"/>
<evidence type="ECO:0000256" key="2">
    <source>
        <dbReference type="ARBA" id="ARBA00023445"/>
    </source>
</evidence>
<dbReference type="FunFam" id="3.40.50.720:FF:000336">
    <property type="entry name" value="Aldehyde reductase"/>
    <property type="match status" value="1"/>
</dbReference>
<evidence type="ECO:0000259" key="3">
    <source>
        <dbReference type="Pfam" id="PF01370"/>
    </source>
</evidence>
<evidence type="ECO:0000256" key="1">
    <source>
        <dbReference type="ARBA" id="ARBA00023002"/>
    </source>
</evidence>
<accession>A0A5S4V7W9</accession>